<feature type="non-terminal residue" evidence="4">
    <location>
        <position position="1"/>
    </location>
</feature>
<dbReference type="HOGENOM" id="CLU_029174_0_0_1"/>
<dbReference type="Gene3D" id="3.40.50.150">
    <property type="entry name" value="Vaccinia Virus protein VP39"/>
    <property type="match status" value="1"/>
</dbReference>
<name>K5V0B4_PHACS</name>
<dbReference type="EMBL" id="JH930472">
    <property type="protein sequence ID" value="EKM55896.1"/>
    <property type="molecule type" value="Genomic_DNA"/>
</dbReference>
<organism evidence="4 5">
    <name type="scientific">Phanerochaete carnosa (strain HHB-10118-sp)</name>
    <name type="common">White-rot fungus</name>
    <name type="synonym">Peniophora carnosa</name>
    <dbReference type="NCBI Taxonomy" id="650164"/>
    <lineage>
        <taxon>Eukaryota</taxon>
        <taxon>Fungi</taxon>
        <taxon>Dikarya</taxon>
        <taxon>Basidiomycota</taxon>
        <taxon>Agaricomycotina</taxon>
        <taxon>Agaricomycetes</taxon>
        <taxon>Polyporales</taxon>
        <taxon>Phanerochaetaceae</taxon>
        <taxon>Phanerochaete</taxon>
    </lineage>
</organism>
<dbReference type="AlphaFoldDB" id="K5V0B4"/>
<evidence type="ECO:0000313" key="4">
    <source>
        <dbReference type="EMBL" id="EKM55896.1"/>
    </source>
</evidence>
<feature type="region of interest" description="Disordered" evidence="2">
    <location>
        <begin position="30"/>
        <end position="52"/>
    </location>
</feature>
<evidence type="ECO:0000256" key="2">
    <source>
        <dbReference type="SAM" id="MobiDB-lite"/>
    </source>
</evidence>
<feature type="domain" description="Methyltransferase" evidence="3">
    <location>
        <begin position="143"/>
        <end position="239"/>
    </location>
</feature>
<gene>
    <name evidence="4" type="ORF">PHACADRAFT_184637</name>
</gene>
<dbReference type="Pfam" id="PF13649">
    <property type="entry name" value="Methyltransf_25"/>
    <property type="match status" value="1"/>
</dbReference>
<evidence type="ECO:0000256" key="1">
    <source>
        <dbReference type="ARBA" id="ARBA00010815"/>
    </source>
</evidence>
<dbReference type="GeneID" id="18910223"/>
<sequence length="635" mass="71714">MPTAYRPRRRADSDPSIVIPRSLWPFSAVKTPETSPQLAHDPTAPVSPEEPAELKQELREWDAKETKRKASSLNYVHGSKLHQQDAPWPFAFNREFLELLRCASFCDRAFKNGIDHALVEGVKGNQMFFDFGFHNGQTPTRCLDLGTTYGDWVIDTAKHLPQCTFVGFDMVDIQIPLKYIEPSIASRVEWVHGNFCESPLPFKDEEFDYIHVESIAHGVRERDWDSLFQELHRIMKPGGRIELIQADARFPVLPSWFTTPIHTHCLRYAGEHEDTSALEFLLSDQNNVRSHAYMLLEELFFMVLERRWINPNPTSILPLYFNATFRHVISPPILHFPMPPLAPLPPFPQWALNPIATGKTTSDPLDATLYFVPVSEPLETSDSESVQTTVTGGSEKNDSAPIMPPFSSDVDVPRSPANSASFPQPPPTPVSPLLIQRASAILAEDDIVRSRSGSNSSVRSTVSAMSSTSGVSSASPTTRTPSHGARVRSSAILQTGSTTRLGGDDTAALFRMDVISCMGPEVLFMHLRHASQLVLAMREAMWDVLRECIVAKRHELVHFGFVESERELQDVEDRVPEFRRLFDGLMNRYKQDMHIRLSAWHSLSKMGFAYPRRQKMSQEQLAREEDLRSALLEAR</sequence>
<feature type="compositionally biased region" description="Polar residues" evidence="2">
    <location>
        <begin position="378"/>
        <end position="394"/>
    </location>
</feature>
<dbReference type="InterPro" id="IPR041698">
    <property type="entry name" value="Methyltransf_25"/>
</dbReference>
<comment type="similarity">
    <text evidence="1">Belongs to the CFA/CMAS family.</text>
</comment>
<dbReference type="PANTHER" id="PTHR43832:SF1">
    <property type="entry name" value="S-ADENOSYL-L-METHIONINE-DEPENDENT METHYLTRANSFERASES SUPERFAMILY PROTEIN"/>
    <property type="match status" value="1"/>
</dbReference>
<reference evidence="4 5" key="1">
    <citation type="journal article" date="2012" name="BMC Genomics">
        <title>Comparative genomics of the white-rot fungi, Phanerochaete carnosa and P. chrysosporium, to elucidate the genetic basis of the distinct wood types they colonize.</title>
        <authorList>
            <person name="Suzuki H."/>
            <person name="MacDonald J."/>
            <person name="Syed K."/>
            <person name="Salamov A."/>
            <person name="Hori C."/>
            <person name="Aerts A."/>
            <person name="Henrissat B."/>
            <person name="Wiebenga A."/>
            <person name="vanKuyk P.A."/>
            <person name="Barry K."/>
            <person name="Lindquist E."/>
            <person name="LaButti K."/>
            <person name="Lapidus A."/>
            <person name="Lucas S."/>
            <person name="Coutinho P."/>
            <person name="Gong Y."/>
            <person name="Samejima M."/>
            <person name="Mahadevan R."/>
            <person name="Abou-Zaid M."/>
            <person name="de Vries R.P."/>
            <person name="Igarashi K."/>
            <person name="Yadav J.S."/>
            <person name="Grigoriev I.V."/>
            <person name="Master E.R."/>
        </authorList>
    </citation>
    <scope>NUCLEOTIDE SEQUENCE [LARGE SCALE GENOMIC DNA]</scope>
    <source>
        <strain evidence="4 5">HHB-10118-sp</strain>
    </source>
</reference>
<keyword evidence="5" id="KW-1185">Reference proteome</keyword>
<feature type="region of interest" description="Disordered" evidence="2">
    <location>
        <begin position="449"/>
        <end position="487"/>
    </location>
</feature>
<dbReference type="Proteomes" id="UP000008370">
    <property type="component" value="Unassembled WGS sequence"/>
</dbReference>
<feature type="compositionally biased region" description="Low complexity" evidence="2">
    <location>
        <begin position="450"/>
        <end position="475"/>
    </location>
</feature>
<dbReference type="KEGG" id="pco:PHACADRAFT_184637"/>
<proteinExistence type="inferred from homology"/>
<protein>
    <recommendedName>
        <fullName evidence="3">Methyltransferase domain-containing protein</fullName>
    </recommendedName>
</protein>
<dbReference type="SUPFAM" id="SSF53335">
    <property type="entry name" value="S-adenosyl-L-methionine-dependent methyltransferases"/>
    <property type="match status" value="1"/>
</dbReference>
<dbReference type="CDD" id="cd02440">
    <property type="entry name" value="AdoMet_MTases"/>
    <property type="match status" value="1"/>
</dbReference>
<dbReference type="OrthoDB" id="2013972at2759"/>
<dbReference type="InterPro" id="IPR029063">
    <property type="entry name" value="SAM-dependent_MTases_sf"/>
</dbReference>
<evidence type="ECO:0000313" key="5">
    <source>
        <dbReference type="Proteomes" id="UP000008370"/>
    </source>
</evidence>
<dbReference type="RefSeq" id="XP_007396203.1">
    <property type="nucleotide sequence ID" value="XM_007396141.1"/>
</dbReference>
<dbReference type="InParanoid" id="K5V0B4"/>
<dbReference type="PANTHER" id="PTHR43832">
    <property type="match status" value="1"/>
</dbReference>
<feature type="region of interest" description="Disordered" evidence="2">
    <location>
        <begin position="378"/>
        <end position="429"/>
    </location>
</feature>
<evidence type="ECO:0000259" key="3">
    <source>
        <dbReference type="Pfam" id="PF13649"/>
    </source>
</evidence>
<accession>K5V0B4</accession>